<proteinExistence type="inferred from homology"/>
<dbReference type="InterPro" id="IPR015917">
    <property type="entry name" value="Pept_C14A"/>
</dbReference>
<feature type="compositionally biased region" description="Gly residues" evidence="2">
    <location>
        <begin position="510"/>
        <end position="519"/>
    </location>
</feature>
<dbReference type="PRINTS" id="PR00376">
    <property type="entry name" value="IL1BCENZYME"/>
</dbReference>
<evidence type="ECO:0000256" key="1">
    <source>
        <dbReference type="ARBA" id="ARBA00010134"/>
    </source>
</evidence>
<dbReference type="EMBL" id="CP021112">
    <property type="protein sequence ID" value="ARP98640.1"/>
    <property type="molecule type" value="Genomic_DNA"/>
</dbReference>
<dbReference type="GO" id="GO:0004197">
    <property type="term" value="F:cysteine-type endopeptidase activity"/>
    <property type="evidence" value="ECO:0007669"/>
    <property type="project" value="InterPro"/>
</dbReference>
<dbReference type="AlphaFoldDB" id="A0A1W6ZNC3"/>
<dbReference type="OrthoDB" id="9816009at2"/>
<evidence type="ECO:0000313" key="5">
    <source>
        <dbReference type="Proteomes" id="UP000194137"/>
    </source>
</evidence>
<accession>A0A1W6ZNC3</accession>
<evidence type="ECO:0000313" key="4">
    <source>
        <dbReference type="EMBL" id="ARP98640.1"/>
    </source>
</evidence>
<protein>
    <submittedName>
        <fullName evidence="4">Uncharacterized protein</fullName>
    </submittedName>
</protein>
<dbReference type="KEGG" id="psin:CAK95_05755"/>
<dbReference type="GO" id="GO:0006508">
    <property type="term" value="P:proteolysis"/>
    <property type="evidence" value="ECO:0007669"/>
    <property type="project" value="InterPro"/>
</dbReference>
<dbReference type="InterPro" id="IPR029030">
    <property type="entry name" value="Caspase-like_dom_sf"/>
</dbReference>
<evidence type="ECO:0000256" key="3">
    <source>
        <dbReference type="SAM" id="SignalP"/>
    </source>
</evidence>
<name>A0A1W6ZNC3_9HYPH</name>
<dbReference type="InterPro" id="IPR001309">
    <property type="entry name" value="Pept_C14_p20"/>
</dbReference>
<dbReference type="Gene3D" id="3.40.50.1460">
    <property type="match status" value="1"/>
</dbReference>
<dbReference type="PANTHER" id="PTHR22576:SF37">
    <property type="entry name" value="MUCOSA-ASSOCIATED LYMPHOID TISSUE LYMPHOMA TRANSLOCATION PROTEIN 1"/>
    <property type="match status" value="1"/>
</dbReference>
<keyword evidence="5" id="KW-1185">Reference proteome</keyword>
<dbReference type="RefSeq" id="WP_086087064.1">
    <property type="nucleotide sequence ID" value="NZ_CP021112.1"/>
</dbReference>
<dbReference type="InterPro" id="IPR011600">
    <property type="entry name" value="Pept_C14_caspase"/>
</dbReference>
<dbReference type="PROSITE" id="PS50208">
    <property type="entry name" value="CASPASE_P20"/>
    <property type="match status" value="1"/>
</dbReference>
<feature type="region of interest" description="Disordered" evidence="2">
    <location>
        <begin position="486"/>
        <end position="519"/>
    </location>
</feature>
<keyword evidence="3" id="KW-0732">Signal</keyword>
<gene>
    <name evidence="4" type="ORF">CAK95_05755</name>
</gene>
<dbReference type="SUPFAM" id="SSF52129">
    <property type="entry name" value="Caspase-like"/>
    <property type="match status" value="1"/>
</dbReference>
<comment type="similarity">
    <text evidence="1">Belongs to the peptidase C14A family.</text>
</comment>
<dbReference type="SMART" id="SM00115">
    <property type="entry name" value="CASc"/>
    <property type="match status" value="1"/>
</dbReference>
<reference evidence="4 5" key="1">
    <citation type="submission" date="2017-05" db="EMBL/GenBank/DDBJ databases">
        <title>Full genome sequence of Pseudorhodoplanes sinuspersici.</title>
        <authorList>
            <person name="Dastgheib S.M.M."/>
            <person name="Shavandi M."/>
            <person name="Tirandaz H."/>
        </authorList>
    </citation>
    <scope>NUCLEOTIDE SEQUENCE [LARGE SCALE GENOMIC DNA]</scope>
    <source>
        <strain evidence="4 5">RIPI110</strain>
    </source>
</reference>
<feature type="signal peptide" evidence="3">
    <location>
        <begin position="1"/>
        <end position="19"/>
    </location>
</feature>
<dbReference type="Proteomes" id="UP000194137">
    <property type="component" value="Chromosome"/>
</dbReference>
<feature type="chain" id="PRO_5044292459" evidence="3">
    <location>
        <begin position="20"/>
        <end position="519"/>
    </location>
</feature>
<organism evidence="4 5">
    <name type="scientific">Pseudorhodoplanes sinuspersici</name>
    <dbReference type="NCBI Taxonomy" id="1235591"/>
    <lineage>
        <taxon>Bacteria</taxon>
        <taxon>Pseudomonadati</taxon>
        <taxon>Pseudomonadota</taxon>
        <taxon>Alphaproteobacteria</taxon>
        <taxon>Hyphomicrobiales</taxon>
        <taxon>Pseudorhodoplanes</taxon>
    </lineage>
</organism>
<dbReference type="InterPro" id="IPR052039">
    <property type="entry name" value="Caspase-related_regulators"/>
</dbReference>
<sequence length="519" mass="56198">MLRVLTSLSLMLAAWSASAVTASAQDRFALVIGNSQYKNVSPLTNPGRDATAVSALLKDAGFEVTAATDLDKTSMSRAIRFFTNQISGKPDDTVALIYYAGHGLQVDGENFLIPVDATIGREADVPLETMRLADLMSMLDTVRSKTRIVILDACRDNPFADIARNAPRGLALVNAPAGTLVAYSTSPGATAEDGSGNNSPFAQALIKSAKEPGLPIETALKNVRLTVHGVTSGRQTPWEVSALTEPFSFFPGATPLKQDASRDKTTDAWRKELQGLTPRAAFDVAIREDDVTVYEQYLALYGSDALASQIRSILDRRQMMIAWLEAVTLNTPAAFAAFLARYPDSDLTETARRLEERAKTRLSFARSISPVLGLTANALNNQPEIRTIVREVRVPEVRTVVKEIKVPSPPEIRTVIKEVVKEVKVPSPPEIRTVTREVVKEVKVPHEVVKIVRVPGPARPCNCTGPGRHPGYPPRVQGVPPIGIGGGRPPRMPGGMHSPRPRPQHDPRGGRGGGMGFRF</sequence>
<dbReference type="Pfam" id="PF00656">
    <property type="entry name" value="Peptidase_C14"/>
    <property type="match status" value="1"/>
</dbReference>
<dbReference type="PANTHER" id="PTHR22576">
    <property type="entry name" value="MUCOSA ASSOCIATED LYMPHOID TISSUE LYMPHOMA TRANSLOCATION PROTEIN 1/PARACASPASE"/>
    <property type="match status" value="1"/>
</dbReference>
<evidence type="ECO:0000256" key="2">
    <source>
        <dbReference type="SAM" id="MobiDB-lite"/>
    </source>
</evidence>
<dbReference type="STRING" id="1235591.CAK95_05755"/>